<feature type="compositionally biased region" description="Polar residues" evidence="2">
    <location>
        <begin position="48"/>
        <end position="57"/>
    </location>
</feature>
<dbReference type="PANTHER" id="PTHR31642:SF310">
    <property type="entry name" value="FATTY ALCOHOL:CAFFEOYL-COA ACYLTRANSFERASE"/>
    <property type="match status" value="1"/>
</dbReference>
<name>A0ABR2J6N7_9PEZI</name>
<evidence type="ECO:0000313" key="3">
    <source>
        <dbReference type="EMBL" id="KAK8873455.1"/>
    </source>
</evidence>
<accession>A0ABR2J6N7</accession>
<feature type="compositionally biased region" description="Polar residues" evidence="2">
    <location>
        <begin position="27"/>
        <end position="37"/>
    </location>
</feature>
<evidence type="ECO:0000256" key="2">
    <source>
        <dbReference type="SAM" id="MobiDB-lite"/>
    </source>
</evidence>
<dbReference type="Gene3D" id="3.30.559.10">
    <property type="entry name" value="Chloramphenicol acetyltransferase-like domain"/>
    <property type="match status" value="2"/>
</dbReference>
<protein>
    <submittedName>
        <fullName evidence="3">Anthranilate n-hydroxycinnamoyl/benzoyltransferase</fullName>
    </submittedName>
</protein>
<dbReference type="PANTHER" id="PTHR31642">
    <property type="entry name" value="TRICHOTHECENE 3-O-ACETYLTRANSFERASE"/>
    <property type="match status" value="1"/>
</dbReference>
<proteinExistence type="predicted"/>
<organism evidence="3 4">
    <name type="scientific">Apiospora arundinis</name>
    <dbReference type="NCBI Taxonomy" id="335852"/>
    <lineage>
        <taxon>Eukaryota</taxon>
        <taxon>Fungi</taxon>
        <taxon>Dikarya</taxon>
        <taxon>Ascomycota</taxon>
        <taxon>Pezizomycotina</taxon>
        <taxon>Sordariomycetes</taxon>
        <taxon>Xylariomycetidae</taxon>
        <taxon>Amphisphaeriales</taxon>
        <taxon>Apiosporaceae</taxon>
        <taxon>Apiospora</taxon>
    </lineage>
</organism>
<dbReference type="EMBL" id="JAPCWZ010000003">
    <property type="protein sequence ID" value="KAK8873455.1"/>
    <property type="molecule type" value="Genomic_DNA"/>
</dbReference>
<feature type="region of interest" description="Disordered" evidence="2">
    <location>
        <begin position="20"/>
        <end position="62"/>
    </location>
</feature>
<keyword evidence="4" id="KW-1185">Reference proteome</keyword>
<reference evidence="3 4" key="1">
    <citation type="journal article" date="2024" name="IMA Fungus">
        <title>Apiospora arundinis, a panoply of carbohydrate-active enzymes and secondary metabolites.</title>
        <authorList>
            <person name="Sorensen T."/>
            <person name="Petersen C."/>
            <person name="Muurmann A.T."/>
            <person name="Christiansen J.V."/>
            <person name="Brundto M.L."/>
            <person name="Overgaard C.K."/>
            <person name="Boysen A.T."/>
            <person name="Wollenberg R.D."/>
            <person name="Larsen T.O."/>
            <person name="Sorensen J.L."/>
            <person name="Nielsen K.L."/>
            <person name="Sondergaard T.E."/>
        </authorList>
    </citation>
    <scope>NUCLEOTIDE SEQUENCE [LARGE SCALE GENOMIC DNA]</scope>
    <source>
        <strain evidence="3 4">AAU 773</strain>
    </source>
</reference>
<dbReference type="InterPro" id="IPR050317">
    <property type="entry name" value="Plant_Fungal_Acyltransferase"/>
</dbReference>
<dbReference type="Pfam" id="PF02458">
    <property type="entry name" value="Transferase"/>
    <property type="match status" value="1"/>
</dbReference>
<sequence length="527" mass="58640">MLDFRGGSHSQQNMMRCLPGARRTQHRPASTQGSPSPHRNGHPDRARTSYSPAFSSSSERDDIESGEWEPLSIWNQHAPRVYISVVLCFPHDGHSLQYTLNYLKSRLEGLARKRPLFAAQLRLDPGSGVVHISQSPLNKISFDHSVESEGGSYEEMKSRGFPPDLFLGEKTRPKFSLNKTPMPIPACTVHATFVPGGLFLVSNLQHAVCDGETLKEFLECFAAETRGDALKGPWSQSFPSLVHQQTTSNVGFQELVARCPEYTTLPDKSGPTQPRFLEIGTPLQQIDKVGKIFMFNDERIKELQRLTCSEPSDNEVSSTYACLAALAFTHIVKARMETEEFIGSTEQGRDDVSTLWNSVNWKYRALTDRAKDYLGNATFPTFATVPKTKLVEAMSDTAKLAEVIPVITDSIDAIDDDYVKRRLAMIAACPDPRLVGVNSDPRQSNYLAFNTWRHFGADAEWVIPGVPVAKPDAIRRGLPTWTLNTALILPAAASSKSQELFVCLSRVAMDRLCADPTWLKWVDRVVG</sequence>
<dbReference type="Proteomes" id="UP001390339">
    <property type="component" value="Unassembled WGS sequence"/>
</dbReference>
<dbReference type="InterPro" id="IPR023213">
    <property type="entry name" value="CAT-like_dom_sf"/>
</dbReference>
<comment type="caution">
    <text evidence="3">The sequence shown here is derived from an EMBL/GenBank/DDBJ whole genome shotgun (WGS) entry which is preliminary data.</text>
</comment>
<evidence type="ECO:0000256" key="1">
    <source>
        <dbReference type="ARBA" id="ARBA00022679"/>
    </source>
</evidence>
<gene>
    <name evidence="3" type="ORF">PGQ11_003969</name>
</gene>
<evidence type="ECO:0000313" key="4">
    <source>
        <dbReference type="Proteomes" id="UP001390339"/>
    </source>
</evidence>
<keyword evidence="1" id="KW-0808">Transferase</keyword>